<organism evidence="2">
    <name type="scientific">viral metagenome</name>
    <dbReference type="NCBI Taxonomy" id="1070528"/>
    <lineage>
        <taxon>unclassified sequences</taxon>
        <taxon>metagenomes</taxon>
        <taxon>organismal metagenomes</taxon>
    </lineage>
</organism>
<evidence type="ECO:0000256" key="1">
    <source>
        <dbReference type="SAM" id="Phobius"/>
    </source>
</evidence>
<accession>A0A6C0IAH0</accession>
<dbReference type="EMBL" id="MN740152">
    <property type="protein sequence ID" value="QHT89954.1"/>
    <property type="molecule type" value="Genomic_DNA"/>
</dbReference>
<reference evidence="2" key="1">
    <citation type="journal article" date="2020" name="Nature">
        <title>Giant virus diversity and host interactions through global metagenomics.</title>
        <authorList>
            <person name="Schulz F."/>
            <person name="Roux S."/>
            <person name="Paez-Espino D."/>
            <person name="Jungbluth S."/>
            <person name="Walsh D.A."/>
            <person name="Denef V.J."/>
            <person name="McMahon K.D."/>
            <person name="Konstantinidis K.T."/>
            <person name="Eloe-Fadrosh E.A."/>
            <person name="Kyrpides N.C."/>
            <person name="Woyke T."/>
        </authorList>
    </citation>
    <scope>NUCLEOTIDE SEQUENCE</scope>
    <source>
        <strain evidence="2">GVMAG-M-3300023184-62</strain>
    </source>
</reference>
<keyword evidence="1" id="KW-1133">Transmembrane helix</keyword>
<protein>
    <recommendedName>
        <fullName evidence="3">Transmembrane protein</fullName>
    </recommendedName>
</protein>
<keyword evidence="1" id="KW-0812">Transmembrane</keyword>
<keyword evidence="1" id="KW-0472">Membrane</keyword>
<sequence length="172" mass="18518">MEPNIEGSPQEMQIVLPSIIALVIGGAIVFAVLPRLAAPMLVGLSLVILAFALWQHVTLFKSEYQLSTWQEQLKFYAPFVMVGGLLLSIFSYFGFLFSIGSTAPEPIMPNIPLLPSPNTATNPVTAAINNGIRNVGNMIAPTNTTGTNSILPTMNILGNANKNKNKSFFSPI</sequence>
<feature type="transmembrane region" description="Helical" evidence="1">
    <location>
        <begin position="77"/>
        <end position="99"/>
    </location>
</feature>
<feature type="transmembrane region" description="Helical" evidence="1">
    <location>
        <begin position="40"/>
        <end position="57"/>
    </location>
</feature>
<proteinExistence type="predicted"/>
<evidence type="ECO:0008006" key="3">
    <source>
        <dbReference type="Google" id="ProtNLM"/>
    </source>
</evidence>
<feature type="transmembrane region" description="Helical" evidence="1">
    <location>
        <begin position="12"/>
        <end position="33"/>
    </location>
</feature>
<evidence type="ECO:0000313" key="2">
    <source>
        <dbReference type="EMBL" id="QHT89954.1"/>
    </source>
</evidence>
<name>A0A6C0IAH0_9ZZZZ</name>
<dbReference type="AlphaFoldDB" id="A0A6C0IAH0"/>